<feature type="compositionally biased region" description="Basic residues" evidence="1">
    <location>
        <begin position="1"/>
        <end position="11"/>
    </location>
</feature>
<protein>
    <recommendedName>
        <fullName evidence="2">DUF7903 domain-containing protein</fullName>
    </recommendedName>
</protein>
<gene>
    <name evidence="3" type="ORF">AMTR_s00117p00088990</name>
</gene>
<proteinExistence type="predicted"/>
<evidence type="ECO:0000259" key="2">
    <source>
        <dbReference type="Pfam" id="PF25475"/>
    </source>
</evidence>
<dbReference type="EMBL" id="KI395608">
    <property type="protein sequence ID" value="ERM97961.1"/>
    <property type="molecule type" value="Genomic_DNA"/>
</dbReference>
<keyword evidence="4" id="KW-1185">Reference proteome</keyword>
<dbReference type="AlphaFoldDB" id="W1NP14"/>
<evidence type="ECO:0000313" key="4">
    <source>
        <dbReference type="Proteomes" id="UP000017836"/>
    </source>
</evidence>
<dbReference type="InterPro" id="IPR057225">
    <property type="entry name" value="DUF7903"/>
</dbReference>
<dbReference type="PANTHER" id="PTHR35481">
    <property type="entry name" value="DNA-DIRECTED RNA POLYMERASE SUBUNIT ALPHA"/>
    <property type="match status" value="1"/>
</dbReference>
<dbReference type="PANTHER" id="PTHR35481:SF1">
    <property type="entry name" value="DNA-DIRECTED RNA POLYMERASE SUBUNIT ALPHA"/>
    <property type="match status" value="1"/>
</dbReference>
<organism evidence="3 4">
    <name type="scientific">Amborella trichopoda</name>
    <dbReference type="NCBI Taxonomy" id="13333"/>
    <lineage>
        <taxon>Eukaryota</taxon>
        <taxon>Viridiplantae</taxon>
        <taxon>Streptophyta</taxon>
        <taxon>Embryophyta</taxon>
        <taxon>Tracheophyta</taxon>
        <taxon>Spermatophyta</taxon>
        <taxon>Magnoliopsida</taxon>
        <taxon>Amborellales</taxon>
        <taxon>Amborellaceae</taxon>
        <taxon>Amborella</taxon>
    </lineage>
</organism>
<dbReference type="HOGENOM" id="CLU_1930385_0_0_1"/>
<feature type="region of interest" description="Disordered" evidence="1">
    <location>
        <begin position="1"/>
        <end position="25"/>
    </location>
</feature>
<dbReference type="Proteomes" id="UP000017836">
    <property type="component" value="Unassembled WGS sequence"/>
</dbReference>
<dbReference type="Pfam" id="PF25475">
    <property type="entry name" value="DUF7903"/>
    <property type="match status" value="1"/>
</dbReference>
<dbReference type="Gramene" id="ERM97961">
    <property type="protein sequence ID" value="ERM97961"/>
    <property type="gene ID" value="AMTR_s00117p00088990"/>
</dbReference>
<reference evidence="4" key="1">
    <citation type="journal article" date="2013" name="Science">
        <title>The Amborella genome and the evolution of flowering plants.</title>
        <authorList>
            <consortium name="Amborella Genome Project"/>
        </authorList>
    </citation>
    <scope>NUCLEOTIDE SEQUENCE [LARGE SCALE GENOMIC DNA]</scope>
</reference>
<evidence type="ECO:0000313" key="3">
    <source>
        <dbReference type="EMBL" id="ERM97961.1"/>
    </source>
</evidence>
<evidence type="ECO:0000256" key="1">
    <source>
        <dbReference type="SAM" id="MobiDB-lite"/>
    </source>
</evidence>
<name>W1NP14_AMBTC</name>
<accession>W1NP14</accession>
<feature type="domain" description="DUF7903" evidence="2">
    <location>
        <begin position="57"/>
        <end position="107"/>
    </location>
</feature>
<sequence length="131" mass="14898">MAYTPPHRRHTKDTEKSTSSSSSLIPQLEESLNFGIRYAGSSGHSSKSLKYDMPNVPIKYSKNSISRWWDVGMSDNMRSSESPSVSLKPYPCPPIELRTGESPLLLWLRKKVVTIGLWNFGYTLQRGYNRT</sequence>